<evidence type="ECO:0000313" key="3">
    <source>
        <dbReference type="EMBL" id="ALG15303.1"/>
    </source>
</evidence>
<protein>
    <recommendedName>
        <fullName evidence="2">Pvc16 N-terminal domain-containing protein</fullName>
    </recommendedName>
</protein>
<dbReference type="Proteomes" id="UP000063699">
    <property type="component" value="Chromosome"/>
</dbReference>
<dbReference type="EMBL" id="CP012752">
    <property type="protein sequence ID" value="ALG15303.1"/>
    <property type="molecule type" value="Genomic_DNA"/>
</dbReference>
<keyword evidence="4" id="KW-1185">Reference proteome</keyword>
<reference evidence="3 4" key="1">
    <citation type="submission" date="2015-07" db="EMBL/GenBank/DDBJ databases">
        <title>Genome sequencing of Kibdelosporangium phytohabitans.</title>
        <authorList>
            <person name="Qin S."/>
            <person name="Xing K."/>
        </authorList>
    </citation>
    <scope>NUCLEOTIDE SEQUENCE [LARGE SCALE GENOMIC DNA]</scope>
    <source>
        <strain evidence="3 4">KLBMP1111</strain>
    </source>
</reference>
<proteinExistence type="predicted"/>
<accession>A0A0N7F5V7</accession>
<feature type="domain" description="Pvc16 N-terminal" evidence="2">
    <location>
        <begin position="6"/>
        <end position="178"/>
    </location>
</feature>
<dbReference type="RefSeq" id="WP_054297157.1">
    <property type="nucleotide sequence ID" value="NZ_CP012752.1"/>
</dbReference>
<evidence type="ECO:0000256" key="1">
    <source>
        <dbReference type="SAM" id="MobiDB-lite"/>
    </source>
</evidence>
<dbReference type="InterPro" id="IPR025351">
    <property type="entry name" value="Pvc16_N"/>
</dbReference>
<dbReference type="AlphaFoldDB" id="A0A0N7F5V7"/>
<dbReference type="OrthoDB" id="5514409at2"/>
<dbReference type="Pfam" id="PF14065">
    <property type="entry name" value="Pvc16_N"/>
    <property type="match status" value="1"/>
</dbReference>
<dbReference type="KEGG" id="kphy:AOZ06_35275"/>
<name>A0A0N7F5V7_9PSEU</name>
<feature type="region of interest" description="Disordered" evidence="1">
    <location>
        <begin position="236"/>
        <end position="257"/>
    </location>
</feature>
<evidence type="ECO:0000313" key="4">
    <source>
        <dbReference type="Proteomes" id="UP000063699"/>
    </source>
</evidence>
<gene>
    <name evidence="3" type="ORF">AOZ06_35275</name>
</gene>
<dbReference type="STRING" id="860235.AOZ06_35275"/>
<organism evidence="3 4">
    <name type="scientific">Kibdelosporangium phytohabitans</name>
    <dbReference type="NCBI Taxonomy" id="860235"/>
    <lineage>
        <taxon>Bacteria</taxon>
        <taxon>Bacillati</taxon>
        <taxon>Actinomycetota</taxon>
        <taxon>Actinomycetes</taxon>
        <taxon>Pseudonocardiales</taxon>
        <taxon>Pseudonocardiaceae</taxon>
        <taxon>Kibdelosporangium</taxon>
    </lineage>
</organism>
<evidence type="ECO:0000259" key="2">
    <source>
        <dbReference type="Pfam" id="PF14065"/>
    </source>
</evidence>
<sequence>MLNLLDESLEEFLRAVVPLPKREVDISFDAPDKDWSARVSRPTINLYLWDVRRNVTEREYGLETVHDENGRPHRRAPLPRVDCRYLVTAWTSEMRDEHSLLGATLSALLMHTEIEAQYLQAPYNGVTPVPSITIASGGERDNSDFWSALGGQLKPGLDVTVTATVDSALLVPAGPPVHRFSIITSNGDSVSEERMFVAGQVAAAEEGTIVSTPHGATETDEDGKFLVPAEVGDKVTVNGKSRGDVPPTGPIEFKRKR</sequence>